<sequence length="319" mass="34064">MSVGPIVDAIGVVGSLLTTIGFAQANWGSTHPEGATVRIKAGLPDLDKEGDSLGGSINHVYAFDVRNGYAGQADGCHIDSGGICDMTIDQPVSGRRAGYISISNDNDATCIAWVTVQQFDGTRSGAWTGDVGYACGQTWYNSVEVAGTLSEEQGGGNYIPKCTWLDGDHTNDIANAALKFDTLAYGENVKDTAGKNACGPTIYGSENEPIADKPASAKRNTRVRPTWMKNQLVMSNHTSQPAEELCTSATSWGPDFIGSDAKFCDMESKKLSPLCSSQNVDGCLDINEGGGQLMKRMKVARRDTSVVHKSYKKVHKWGH</sequence>
<keyword evidence="2" id="KW-1185">Reference proteome</keyword>
<organism evidence="1 2">
    <name type="scientific">Melanomma pulvis-pyrius CBS 109.77</name>
    <dbReference type="NCBI Taxonomy" id="1314802"/>
    <lineage>
        <taxon>Eukaryota</taxon>
        <taxon>Fungi</taxon>
        <taxon>Dikarya</taxon>
        <taxon>Ascomycota</taxon>
        <taxon>Pezizomycotina</taxon>
        <taxon>Dothideomycetes</taxon>
        <taxon>Pleosporomycetidae</taxon>
        <taxon>Pleosporales</taxon>
        <taxon>Melanommataceae</taxon>
        <taxon>Melanomma</taxon>
    </lineage>
</organism>
<dbReference type="EMBL" id="MU001857">
    <property type="protein sequence ID" value="KAF2795472.1"/>
    <property type="molecule type" value="Genomic_DNA"/>
</dbReference>
<name>A0A6A6XGB6_9PLEO</name>
<dbReference type="AlphaFoldDB" id="A0A6A6XGB6"/>
<proteinExistence type="predicted"/>
<evidence type="ECO:0000313" key="1">
    <source>
        <dbReference type="EMBL" id="KAF2795472.1"/>
    </source>
</evidence>
<accession>A0A6A6XGB6</accession>
<gene>
    <name evidence="1" type="ORF">K505DRAFT_360120</name>
</gene>
<reference evidence="1" key="1">
    <citation type="journal article" date="2020" name="Stud. Mycol.">
        <title>101 Dothideomycetes genomes: a test case for predicting lifestyles and emergence of pathogens.</title>
        <authorList>
            <person name="Haridas S."/>
            <person name="Albert R."/>
            <person name="Binder M."/>
            <person name="Bloem J."/>
            <person name="Labutti K."/>
            <person name="Salamov A."/>
            <person name="Andreopoulos B."/>
            <person name="Baker S."/>
            <person name="Barry K."/>
            <person name="Bills G."/>
            <person name="Bluhm B."/>
            <person name="Cannon C."/>
            <person name="Castanera R."/>
            <person name="Culley D."/>
            <person name="Daum C."/>
            <person name="Ezra D."/>
            <person name="Gonzalez J."/>
            <person name="Henrissat B."/>
            <person name="Kuo A."/>
            <person name="Liang C."/>
            <person name="Lipzen A."/>
            <person name="Lutzoni F."/>
            <person name="Magnuson J."/>
            <person name="Mondo S."/>
            <person name="Nolan M."/>
            <person name="Ohm R."/>
            <person name="Pangilinan J."/>
            <person name="Park H.-J."/>
            <person name="Ramirez L."/>
            <person name="Alfaro M."/>
            <person name="Sun H."/>
            <person name="Tritt A."/>
            <person name="Yoshinaga Y."/>
            <person name="Zwiers L.-H."/>
            <person name="Turgeon B."/>
            <person name="Goodwin S."/>
            <person name="Spatafora J."/>
            <person name="Crous P."/>
            <person name="Grigoriev I."/>
        </authorList>
    </citation>
    <scope>NUCLEOTIDE SEQUENCE</scope>
    <source>
        <strain evidence="1">CBS 109.77</strain>
    </source>
</reference>
<protein>
    <submittedName>
        <fullName evidence="1">Uncharacterized protein</fullName>
    </submittedName>
</protein>
<dbReference type="OrthoDB" id="5365129at2759"/>
<evidence type="ECO:0000313" key="2">
    <source>
        <dbReference type="Proteomes" id="UP000799757"/>
    </source>
</evidence>
<dbReference type="Proteomes" id="UP000799757">
    <property type="component" value="Unassembled WGS sequence"/>
</dbReference>